<dbReference type="PROSITE" id="PS51782">
    <property type="entry name" value="LYSM"/>
    <property type="match status" value="1"/>
</dbReference>
<evidence type="ECO:0000313" key="4">
    <source>
        <dbReference type="EMBL" id="ETT81171.1"/>
    </source>
</evidence>
<dbReference type="RefSeq" id="WP_038190787.1">
    <property type="nucleotide sequence ID" value="NZ_ASQA01000042.1"/>
</dbReference>
<feature type="transmembrane region" description="Helical" evidence="2">
    <location>
        <begin position="52"/>
        <end position="75"/>
    </location>
</feature>
<dbReference type="SUPFAM" id="SSF54106">
    <property type="entry name" value="LysM domain"/>
    <property type="match status" value="1"/>
</dbReference>
<evidence type="ECO:0000313" key="5">
    <source>
        <dbReference type="Proteomes" id="UP000019062"/>
    </source>
</evidence>
<dbReference type="EMBL" id="ASQA01000042">
    <property type="protein sequence ID" value="ETT81171.1"/>
    <property type="molecule type" value="Genomic_DNA"/>
</dbReference>
<accession>W4EN04</accession>
<dbReference type="Pfam" id="PF01476">
    <property type="entry name" value="LysM"/>
    <property type="match status" value="1"/>
</dbReference>
<comment type="caution">
    <text evidence="4">The sequence shown here is derived from an EMBL/GenBank/DDBJ whole genome shotgun (WGS) entry which is preliminary data.</text>
</comment>
<dbReference type="AlphaFoldDB" id="W4EN04"/>
<dbReference type="SMART" id="SM00257">
    <property type="entry name" value="LysM"/>
    <property type="match status" value="1"/>
</dbReference>
<dbReference type="eggNOG" id="COG1388">
    <property type="taxonomic scope" value="Bacteria"/>
</dbReference>
<gene>
    <name evidence="4" type="ORF">C176_20734</name>
</gene>
<evidence type="ECO:0000259" key="3">
    <source>
        <dbReference type="PROSITE" id="PS51782"/>
    </source>
</evidence>
<name>W4EN04_9BACL</name>
<keyword evidence="2" id="KW-1133">Transmembrane helix</keyword>
<dbReference type="Gene3D" id="3.10.350.10">
    <property type="entry name" value="LysM domain"/>
    <property type="match status" value="1"/>
</dbReference>
<evidence type="ECO:0000256" key="1">
    <source>
        <dbReference type="SAM" id="MobiDB-lite"/>
    </source>
</evidence>
<protein>
    <recommendedName>
        <fullName evidence="3">LysM domain-containing protein</fullName>
    </recommendedName>
</protein>
<feature type="compositionally biased region" description="Basic and acidic residues" evidence="1">
    <location>
        <begin position="103"/>
        <end position="141"/>
    </location>
</feature>
<keyword evidence="5" id="KW-1185">Reference proteome</keyword>
<feature type="compositionally biased region" description="Low complexity" evidence="1">
    <location>
        <begin position="150"/>
        <end position="167"/>
    </location>
</feature>
<sequence length="229" mass="25659">MAQKDYREKIEEHRQTIKLKLDSENNENPSRMTRSQLHGNNNKKKKRRINPLPTILAVIFISIPISILIYVGFFYDKGGNEETELEKDHVKFETNTKANTQAKAEEKAEDKAEDKKEKEKVKEEKTATKEKVDTSTKKDDNAAVEPPKDTVTTTPNNNGQTTETNTTSPDEAYQQAQVSGRLHTVQTGDTLYNIAMKYYGSIDGIAKIKQANGLTSDNVVVGSSLAIPQ</sequence>
<feature type="region of interest" description="Disordered" evidence="1">
    <location>
        <begin position="18"/>
        <end position="46"/>
    </location>
</feature>
<keyword evidence="2" id="KW-0472">Membrane</keyword>
<dbReference type="InterPro" id="IPR036779">
    <property type="entry name" value="LysM_dom_sf"/>
</dbReference>
<dbReference type="PATRIC" id="fig|1227360.4.peg.4221"/>
<feature type="region of interest" description="Disordered" evidence="1">
    <location>
        <begin position="85"/>
        <end position="170"/>
    </location>
</feature>
<dbReference type="CDD" id="cd00118">
    <property type="entry name" value="LysM"/>
    <property type="match status" value="1"/>
</dbReference>
<keyword evidence="2" id="KW-0812">Transmembrane</keyword>
<proteinExistence type="predicted"/>
<dbReference type="Proteomes" id="UP000019062">
    <property type="component" value="Unassembled WGS sequence"/>
</dbReference>
<feature type="domain" description="LysM" evidence="3">
    <location>
        <begin position="181"/>
        <end position="227"/>
    </location>
</feature>
<organism evidence="4 5">
    <name type="scientific">Viridibacillus arenosi FSL R5-213</name>
    <dbReference type="NCBI Taxonomy" id="1227360"/>
    <lineage>
        <taxon>Bacteria</taxon>
        <taxon>Bacillati</taxon>
        <taxon>Bacillota</taxon>
        <taxon>Bacilli</taxon>
        <taxon>Bacillales</taxon>
        <taxon>Caryophanaceae</taxon>
        <taxon>Viridibacillus</taxon>
    </lineage>
</organism>
<dbReference type="InterPro" id="IPR018392">
    <property type="entry name" value="LysM"/>
</dbReference>
<reference evidence="4 5" key="1">
    <citation type="journal article" date="2014" name="BMC Genomics">
        <title>Genomic comparison of sporeforming bacilli isolated from milk.</title>
        <authorList>
            <person name="Moreno Switt A.I."/>
            <person name="Andrus A.D."/>
            <person name="Ranieri M.L."/>
            <person name="Orsi R.H."/>
            <person name="Ivy R."/>
            <person name="den Bakker H.C."/>
            <person name="Martin N.H."/>
            <person name="Wiedmann M."/>
            <person name="Boor K.J."/>
        </authorList>
    </citation>
    <scope>NUCLEOTIDE SEQUENCE [LARGE SCALE GENOMIC DNA]</scope>
    <source>
        <strain evidence="4 5">FSL R5-213</strain>
    </source>
</reference>
<evidence type="ECO:0000256" key="2">
    <source>
        <dbReference type="SAM" id="Phobius"/>
    </source>
</evidence>
<feature type="compositionally biased region" description="Polar residues" evidence="1">
    <location>
        <begin position="26"/>
        <end position="39"/>
    </location>
</feature>